<dbReference type="PANTHER" id="PTHR19384">
    <property type="entry name" value="NITRIC OXIDE SYNTHASE-RELATED"/>
    <property type="match status" value="1"/>
</dbReference>
<accession>A0A2T3B631</accession>
<keyword evidence="15 18" id="KW-0472">Membrane</keyword>
<dbReference type="FunFam" id="3.40.50.80:FF:000032">
    <property type="entry name" value="NADPH-dependent diflavin oxidoreductase 1"/>
    <property type="match status" value="1"/>
</dbReference>
<comment type="similarity">
    <text evidence="18">In the C-terminal section; belongs to the flavoprotein pyridine nucleotide cytochrome reductase family.</text>
</comment>
<evidence type="ECO:0000256" key="1">
    <source>
        <dbReference type="ARBA" id="ARBA00001917"/>
    </source>
</evidence>
<comment type="function">
    <text evidence="18">This enzyme is required for electron transfer from NADP to cytochrome P450.</text>
</comment>
<gene>
    <name evidence="21" type="ORF">M430DRAFT_99668</name>
</gene>
<dbReference type="InterPro" id="IPR001433">
    <property type="entry name" value="OxRdtase_FAD/NAD-bd"/>
</dbReference>
<dbReference type="STRING" id="857342.A0A2T3B631"/>
<dbReference type="GO" id="GO:0010181">
    <property type="term" value="F:FMN binding"/>
    <property type="evidence" value="ECO:0007669"/>
    <property type="project" value="InterPro"/>
</dbReference>
<keyword evidence="9 18" id="KW-0521">NADP</keyword>
<dbReference type="GO" id="GO:0005789">
    <property type="term" value="C:endoplasmic reticulum membrane"/>
    <property type="evidence" value="ECO:0007669"/>
    <property type="project" value="UniProtKB-SubCell"/>
</dbReference>
<dbReference type="FunFam" id="3.40.50.360:FF:000036">
    <property type="entry name" value="NADPH--cytochrome P450 reductase"/>
    <property type="match status" value="1"/>
</dbReference>
<dbReference type="Gene3D" id="3.40.50.360">
    <property type="match status" value="1"/>
</dbReference>
<dbReference type="Pfam" id="PF00258">
    <property type="entry name" value="Flavodoxin_1"/>
    <property type="match status" value="1"/>
</dbReference>
<dbReference type="Gene3D" id="1.20.990.10">
    <property type="entry name" value="NADPH-cytochrome p450 Reductase, Chain A, domain 3"/>
    <property type="match status" value="1"/>
</dbReference>
<proteinExistence type="inferred from homology"/>
<keyword evidence="12 18" id="KW-0560">Oxidoreductase</keyword>
<evidence type="ECO:0000256" key="17">
    <source>
        <dbReference type="ARBA" id="ARBA00023221"/>
    </source>
</evidence>
<evidence type="ECO:0000259" key="19">
    <source>
        <dbReference type="PROSITE" id="PS50902"/>
    </source>
</evidence>
<dbReference type="InterPro" id="IPR039261">
    <property type="entry name" value="FNR_nucleotide-bd"/>
</dbReference>
<evidence type="ECO:0000256" key="6">
    <source>
        <dbReference type="ARBA" id="ARBA00022692"/>
    </source>
</evidence>
<keyword evidence="14" id="KW-0443">Lipid metabolism</keyword>
<comment type="cofactor">
    <cofactor evidence="1">
        <name>FMN</name>
        <dbReference type="ChEBI" id="CHEBI:58210"/>
    </cofactor>
</comment>
<dbReference type="Proteomes" id="UP000241818">
    <property type="component" value="Unassembled WGS sequence"/>
</dbReference>
<name>A0A2T3B631_AMORE</name>
<evidence type="ECO:0000256" key="2">
    <source>
        <dbReference type="ARBA" id="ARBA00001974"/>
    </source>
</evidence>
<dbReference type="PROSITE" id="PS50902">
    <property type="entry name" value="FLAVODOXIN_LIKE"/>
    <property type="match status" value="1"/>
</dbReference>
<dbReference type="Pfam" id="PF00175">
    <property type="entry name" value="NAD_binding_1"/>
    <property type="match status" value="1"/>
</dbReference>
<dbReference type="InterPro" id="IPR023208">
    <property type="entry name" value="P450R"/>
</dbReference>
<dbReference type="EC" id="1.6.2.4" evidence="18"/>
<dbReference type="PRINTS" id="PR00369">
    <property type="entry name" value="FLAVODOXIN"/>
</dbReference>
<dbReference type="PROSITE" id="PS51384">
    <property type="entry name" value="FAD_FR"/>
    <property type="match status" value="1"/>
</dbReference>
<evidence type="ECO:0000256" key="13">
    <source>
        <dbReference type="ARBA" id="ARBA00023011"/>
    </source>
</evidence>
<keyword evidence="22" id="KW-1185">Reference proteome</keyword>
<dbReference type="InterPro" id="IPR003097">
    <property type="entry name" value="CysJ-like_FAD-binding"/>
</dbReference>
<dbReference type="OrthoDB" id="1856718at2759"/>
<keyword evidence="6" id="KW-0812">Transmembrane</keyword>
<dbReference type="InterPro" id="IPR017927">
    <property type="entry name" value="FAD-bd_FR_type"/>
</dbReference>
<dbReference type="SUPFAM" id="SSF52343">
    <property type="entry name" value="Ferredoxin reductase-like, C-terminal NADP-linked domain"/>
    <property type="match status" value="1"/>
</dbReference>
<protein>
    <recommendedName>
        <fullName evidence="18">NADPH--cytochrome P450 reductase</fullName>
        <ecNumber evidence="18">1.6.2.4</ecNumber>
    </recommendedName>
</protein>
<dbReference type="RefSeq" id="XP_024722367.1">
    <property type="nucleotide sequence ID" value="XM_024870208.1"/>
</dbReference>
<keyword evidence="4" id="KW-0285">Flavoprotein</keyword>
<dbReference type="Pfam" id="PF00667">
    <property type="entry name" value="FAD_binding_1"/>
    <property type="match status" value="1"/>
</dbReference>
<evidence type="ECO:0000256" key="18">
    <source>
        <dbReference type="PIRNR" id="PIRNR000208"/>
    </source>
</evidence>
<dbReference type="Gene3D" id="2.40.30.10">
    <property type="entry name" value="Translation factors"/>
    <property type="match status" value="1"/>
</dbReference>
<organism evidence="21 22">
    <name type="scientific">Amorphotheca resinae ATCC 22711</name>
    <dbReference type="NCBI Taxonomy" id="857342"/>
    <lineage>
        <taxon>Eukaryota</taxon>
        <taxon>Fungi</taxon>
        <taxon>Dikarya</taxon>
        <taxon>Ascomycota</taxon>
        <taxon>Pezizomycotina</taxon>
        <taxon>Leotiomycetes</taxon>
        <taxon>Helotiales</taxon>
        <taxon>Amorphothecaceae</taxon>
        <taxon>Amorphotheca</taxon>
    </lineage>
</organism>
<evidence type="ECO:0000256" key="16">
    <source>
        <dbReference type="ARBA" id="ARBA00023166"/>
    </source>
</evidence>
<sequence length="693" mass="77365">MGVEGILQHIQKDDIVFLALTILTSLVYTFYFKEKPDPYHHIWFEKPQATDSSAKGADTRDIGLKIEENEKDLVIFWGSQSGTAEGLANRLGRDCRSRFGLDALVADLSDYDTESIANIPETKLAIFILSTYGEGDPSDNATNFLSWLDSSKTTQFFKLRYIAFGLGNKNYKFYNRVIDVVTEALDRFGAKPLMPVGRADDSDGGTDEDFTEWKQSLFTLFREQLGFEERPAQYEPTLRILEDTSLDVIDLHIGEPIKALIGKRETPNISPIHALPIKLAKTLLSTTERNCLHLELDTSDFPELKYKTGDHLAIWPSNPISEIQRLVGILGLNSKLVTRTPLLIQSLDPAIKVKVPSPTTWEALFQYYLEICAPVPRDTVLALAQFAPSESAKASLKQLGEDKGIYHDYCSKTHVTFGRLLESVSSSCGSWSNLPLSFVLESLPILSPRYYSISSSSIVSPKQISITVSTSTEASPTHNASIPGLTTNYLLAIDQTKRNDTVSGPSYNLSGPNGTLEQGGKLFAHIRKSKFKLPVDPKNPIIMIASGSGVAPFRGFIAERARIAAIGRQVGKSLLFFGCRSPDDYLYQDELESLQNSNKEVEIVMAFSRTEKNAKGGKCYVQDQVEERDKEVVKLLLEQNAYFYICGSAGMARDVAARLGECLRRRVGWSESELREWSEGMRRTHRFQEDVWG</sequence>
<dbReference type="PANTHER" id="PTHR19384:SF108">
    <property type="entry name" value="NADPH--CYTOCHROME P450 REDUCTASE"/>
    <property type="match status" value="1"/>
</dbReference>
<evidence type="ECO:0000256" key="12">
    <source>
        <dbReference type="ARBA" id="ARBA00023002"/>
    </source>
</evidence>
<evidence type="ECO:0000256" key="8">
    <source>
        <dbReference type="ARBA" id="ARBA00022827"/>
    </source>
</evidence>
<keyword evidence="3" id="KW-0444">Lipid biosynthesis</keyword>
<evidence type="ECO:0000256" key="9">
    <source>
        <dbReference type="ARBA" id="ARBA00022857"/>
    </source>
</evidence>
<dbReference type="InterPro" id="IPR029039">
    <property type="entry name" value="Flavoprotein-like_sf"/>
</dbReference>
<evidence type="ECO:0000256" key="15">
    <source>
        <dbReference type="ARBA" id="ARBA00023136"/>
    </source>
</evidence>
<feature type="domain" description="Flavodoxin-like" evidence="19">
    <location>
        <begin position="73"/>
        <end position="218"/>
    </location>
</feature>
<dbReference type="GeneID" id="36578289"/>
<keyword evidence="11" id="KW-1133">Transmembrane helix</keyword>
<keyword evidence="10" id="KW-0752">Steroid biosynthesis</keyword>
<dbReference type="InterPro" id="IPR023173">
    <property type="entry name" value="NADPH_Cyt_P450_Rdtase_alpha"/>
</dbReference>
<keyword evidence="17" id="KW-0753">Steroid metabolism</keyword>
<comment type="cofactor">
    <cofactor evidence="2">
        <name>FAD</name>
        <dbReference type="ChEBI" id="CHEBI:57692"/>
    </cofactor>
</comment>
<dbReference type="GO" id="GO:0016126">
    <property type="term" value="P:sterol biosynthetic process"/>
    <property type="evidence" value="ECO:0007669"/>
    <property type="project" value="UniProtKB-KW"/>
</dbReference>
<dbReference type="PIRSF" id="PIRSF000208">
    <property type="entry name" value="P450R"/>
    <property type="match status" value="1"/>
</dbReference>
<dbReference type="GO" id="GO:0050660">
    <property type="term" value="F:flavin adenine dinucleotide binding"/>
    <property type="evidence" value="ECO:0007669"/>
    <property type="project" value="TreeGrafter"/>
</dbReference>
<dbReference type="GO" id="GO:0003958">
    <property type="term" value="F:NADPH-hemoprotein reductase activity"/>
    <property type="evidence" value="ECO:0007669"/>
    <property type="project" value="UniProtKB-EC"/>
</dbReference>
<evidence type="ECO:0000259" key="20">
    <source>
        <dbReference type="PROSITE" id="PS51384"/>
    </source>
</evidence>
<dbReference type="SUPFAM" id="SSF63380">
    <property type="entry name" value="Riboflavin synthase domain-like"/>
    <property type="match status" value="1"/>
</dbReference>
<feature type="domain" description="FAD-binding FR-type" evidence="20">
    <location>
        <begin position="270"/>
        <end position="519"/>
    </location>
</feature>
<evidence type="ECO:0000256" key="11">
    <source>
        <dbReference type="ARBA" id="ARBA00022989"/>
    </source>
</evidence>
<dbReference type="InterPro" id="IPR008254">
    <property type="entry name" value="Flavodoxin/NO_synth"/>
</dbReference>
<reference evidence="21 22" key="1">
    <citation type="journal article" date="2018" name="New Phytol.">
        <title>Comparative genomics and transcriptomics depict ericoid mycorrhizal fungi as versatile saprotrophs and plant mutualists.</title>
        <authorList>
            <person name="Martino E."/>
            <person name="Morin E."/>
            <person name="Grelet G.A."/>
            <person name="Kuo A."/>
            <person name="Kohler A."/>
            <person name="Daghino S."/>
            <person name="Barry K.W."/>
            <person name="Cichocki N."/>
            <person name="Clum A."/>
            <person name="Dockter R.B."/>
            <person name="Hainaut M."/>
            <person name="Kuo R.C."/>
            <person name="LaButti K."/>
            <person name="Lindahl B.D."/>
            <person name="Lindquist E.A."/>
            <person name="Lipzen A."/>
            <person name="Khouja H.R."/>
            <person name="Magnuson J."/>
            <person name="Murat C."/>
            <person name="Ohm R.A."/>
            <person name="Singer S.W."/>
            <person name="Spatafora J.W."/>
            <person name="Wang M."/>
            <person name="Veneault-Fourrey C."/>
            <person name="Henrissat B."/>
            <person name="Grigoriev I.V."/>
            <person name="Martin F.M."/>
            <person name="Perotto S."/>
        </authorList>
    </citation>
    <scope>NUCLEOTIDE SEQUENCE [LARGE SCALE GENOMIC DNA]</scope>
    <source>
        <strain evidence="21 22">ATCC 22711</strain>
    </source>
</reference>
<dbReference type="Gene3D" id="3.40.50.80">
    <property type="entry name" value="Nucleotide-binding domain of ferredoxin-NADP reductase (FNR) module"/>
    <property type="match status" value="1"/>
</dbReference>
<keyword evidence="16" id="KW-1207">Sterol metabolism</keyword>
<keyword evidence="5" id="KW-0288">FMN</keyword>
<comment type="subcellular location">
    <subcellularLocation>
        <location evidence="18">Endoplasmic reticulum membrane</location>
    </subcellularLocation>
</comment>
<dbReference type="GO" id="GO:0005829">
    <property type="term" value="C:cytosol"/>
    <property type="evidence" value="ECO:0007669"/>
    <property type="project" value="TreeGrafter"/>
</dbReference>
<dbReference type="InParanoid" id="A0A2T3B631"/>
<dbReference type="InterPro" id="IPR017938">
    <property type="entry name" value="Riboflavin_synthase-like_b-brl"/>
</dbReference>
<dbReference type="EMBL" id="KZ679009">
    <property type="protein sequence ID" value="PSS22212.1"/>
    <property type="molecule type" value="Genomic_DNA"/>
</dbReference>
<keyword evidence="8" id="KW-0274">FAD</keyword>
<keyword evidence="13" id="KW-0756">Sterol biosynthesis</keyword>
<evidence type="ECO:0000256" key="5">
    <source>
        <dbReference type="ARBA" id="ARBA00022643"/>
    </source>
</evidence>
<evidence type="ECO:0000256" key="10">
    <source>
        <dbReference type="ARBA" id="ARBA00022955"/>
    </source>
</evidence>
<dbReference type="InterPro" id="IPR001094">
    <property type="entry name" value="Flavdoxin-like"/>
</dbReference>
<evidence type="ECO:0000313" key="21">
    <source>
        <dbReference type="EMBL" id="PSS22212.1"/>
    </source>
</evidence>
<evidence type="ECO:0000313" key="22">
    <source>
        <dbReference type="Proteomes" id="UP000241818"/>
    </source>
</evidence>
<evidence type="ECO:0000256" key="14">
    <source>
        <dbReference type="ARBA" id="ARBA00023098"/>
    </source>
</evidence>
<keyword evidence="7 18" id="KW-0256">Endoplasmic reticulum</keyword>
<evidence type="ECO:0000256" key="4">
    <source>
        <dbReference type="ARBA" id="ARBA00022630"/>
    </source>
</evidence>
<comment type="catalytic activity">
    <reaction evidence="18">
        <text>2 oxidized [cytochrome P450] + NADPH = 2 reduced [cytochrome P450] + NADP(+) + H(+)</text>
        <dbReference type="Rhea" id="RHEA:24040"/>
        <dbReference type="Rhea" id="RHEA-COMP:14627"/>
        <dbReference type="Rhea" id="RHEA-COMP:14628"/>
        <dbReference type="ChEBI" id="CHEBI:15378"/>
        <dbReference type="ChEBI" id="CHEBI:55376"/>
        <dbReference type="ChEBI" id="CHEBI:57783"/>
        <dbReference type="ChEBI" id="CHEBI:58349"/>
        <dbReference type="ChEBI" id="CHEBI:60344"/>
        <dbReference type="EC" id="1.6.2.4"/>
    </reaction>
</comment>
<evidence type="ECO:0000256" key="3">
    <source>
        <dbReference type="ARBA" id="ARBA00022516"/>
    </source>
</evidence>
<dbReference type="InterPro" id="IPR001709">
    <property type="entry name" value="Flavoprot_Pyr_Nucl_cyt_Rdtase"/>
</dbReference>
<dbReference type="SUPFAM" id="SSF52218">
    <property type="entry name" value="Flavoproteins"/>
    <property type="match status" value="1"/>
</dbReference>
<dbReference type="PRINTS" id="PR00371">
    <property type="entry name" value="FPNCR"/>
</dbReference>
<dbReference type="AlphaFoldDB" id="A0A2T3B631"/>
<evidence type="ECO:0000256" key="7">
    <source>
        <dbReference type="ARBA" id="ARBA00022824"/>
    </source>
</evidence>